<organism evidence="8 9">
    <name type="scientific">Cellulomonas soli</name>
    <dbReference type="NCBI Taxonomy" id="931535"/>
    <lineage>
        <taxon>Bacteria</taxon>
        <taxon>Bacillati</taxon>
        <taxon>Actinomycetota</taxon>
        <taxon>Actinomycetes</taxon>
        <taxon>Micrococcales</taxon>
        <taxon>Cellulomonadaceae</taxon>
        <taxon>Cellulomonas</taxon>
    </lineage>
</organism>
<evidence type="ECO:0000259" key="7">
    <source>
        <dbReference type="Pfam" id="PF21467"/>
    </source>
</evidence>
<evidence type="ECO:0000256" key="2">
    <source>
        <dbReference type="ARBA" id="ARBA00022801"/>
    </source>
</evidence>
<dbReference type="SUPFAM" id="SSF49785">
    <property type="entry name" value="Galactose-binding domain-like"/>
    <property type="match status" value="1"/>
</dbReference>
<name>A0A512PC81_9CELL</name>
<dbReference type="EMBL" id="BKAL01000004">
    <property type="protein sequence ID" value="GEP68820.1"/>
    <property type="molecule type" value="Genomic_DNA"/>
</dbReference>
<evidence type="ECO:0000256" key="4">
    <source>
        <dbReference type="PIRSR" id="PIRSR006336-1"/>
    </source>
</evidence>
<evidence type="ECO:0000313" key="9">
    <source>
        <dbReference type="Proteomes" id="UP000321798"/>
    </source>
</evidence>
<keyword evidence="2" id="KW-0378">Hydrolase</keyword>
<feature type="active site" description="Proton donor" evidence="4">
    <location>
        <position position="158"/>
    </location>
</feature>
<evidence type="ECO:0000256" key="1">
    <source>
        <dbReference type="ARBA" id="ARBA00009809"/>
    </source>
</evidence>
<dbReference type="SUPFAM" id="SSF51445">
    <property type="entry name" value="(Trans)glycosidases"/>
    <property type="match status" value="1"/>
</dbReference>
<dbReference type="PANTHER" id="PTHR23421">
    <property type="entry name" value="BETA-GALACTOSIDASE RELATED"/>
    <property type="match status" value="1"/>
</dbReference>
<dbReference type="Pfam" id="PF01301">
    <property type="entry name" value="Glyco_hydro_35"/>
    <property type="match status" value="1"/>
</dbReference>
<evidence type="ECO:0000259" key="5">
    <source>
        <dbReference type="Pfam" id="PF01301"/>
    </source>
</evidence>
<keyword evidence="9" id="KW-1185">Reference proteome</keyword>
<evidence type="ECO:0000256" key="3">
    <source>
        <dbReference type="ARBA" id="ARBA00023295"/>
    </source>
</evidence>
<gene>
    <name evidence="8" type="primary">lacZ_1</name>
    <name evidence="8" type="ORF">CSO01_15350</name>
</gene>
<feature type="active site" description="Nucleophile" evidence="4">
    <location>
        <position position="234"/>
    </location>
</feature>
<reference evidence="8 9" key="1">
    <citation type="submission" date="2019-07" db="EMBL/GenBank/DDBJ databases">
        <title>Whole genome shotgun sequence of Cellulomonas soli NBRC 109434.</title>
        <authorList>
            <person name="Hosoyama A."/>
            <person name="Uohara A."/>
            <person name="Ohji S."/>
            <person name="Ichikawa N."/>
        </authorList>
    </citation>
    <scope>NUCLEOTIDE SEQUENCE [LARGE SCALE GENOMIC DNA]</scope>
    <source>
        <strain evidence="8 9">NBRC 109434</strain>
    </source>
</reference>
<keyword evidence="3" id="KW-0326">Glycosidase</keyword>
<dbReference type="InterPro" id="IPR031330">
    <property type="entry name" value="Gly_Hdrlase_35_cat"/>
</dbReference>
<dbReference type="InterPro" id="IPR001944">
    <property type="entry name" value="Glycoside_Hdrlase_35"/>
</dbReference>
<protein>
    <submittedName>
        <fullName evidence="8">Beta-galactosidase</fullName>
    </submittedName>
</protein>
<dbReference type="InterPro" id="IPR048913">
    <property type="entry name" value="BetaGal_gal-bd"/>
</dbReference>
<dbReference type="Gene3D" id="2.60.120.260">
    <property type="entry name" value="Galactose-binding domain-like"/>
    <property type="match status" value="2"/>
</dbReference>
<dbReference type="GO" id="GO:0004565">
    <property type="term" value="F:beta-galactosidase activity"/>
    <property type="evidence" value="ECO:0007669"/>
    <property type="project" value="InterPro"/>
</dbReference>
<dbReference type="Gene3D" id="3.20.20.80">
    <property type="entry name" value="Glycosidases"/>
    <property type="match status" value="1"/>
</dbReference>
<dbReference type="RefSeq" id="WP_146952584.1">
    <property type="nucleotide sequence ID" value="NZ_BAABBJ010000003.1"/>
</dbReference>
<evidence type="ECO:0000259" key="6">
    <source>
        <dbReference type="Pfam" id="PF21317"/>
    </source>
</evidence>
<dbReference type="InterPro" id="IPR026283">
    <property type="entry name" value="B-gal_1-like"/>
</dbReference>
<comment type="caution">
    <text evidence="8">The sequence shown here is derived from an EMBL/GenBank/DDBJ whole genome shotgun (WGS) entry which is preliminary data.</text>
</comment>
<sequence>MPTFEIGEHDFLLDGEPYQVLSGALHYFRVHPDLWADRIRSARLMGLNTIETYVAWNVHAPQRGVFDTTGGRDLGRFLDLVAAEGLHAIVRPGPYICAEWDNGGFPAWLFSTPGVGVRRNEPVYMAAVGEYLQQVLPIVAERQVTRGGPVIAVQVENEYGAYGDDKDYLRALVGITRGAGIDVPLLSCDQADDAMLKRGGLPELHRTATFGSRSAERLEVLRRHQPTGPLMCMEFWDGWFDHWGAHHHTTDPAASAHDLDELLASGASVNVYMFHGGTNAGFTNGANDKGVYQPTVTSYDYDAPLAEDGTRTAKYDAFREVLGRYTPLPEQTAPTRTPSPTFTLLQGRRTVSLWDALDRGTGWVDSHDLPTHDAIGVLGGFVLHRTQVDLPEPTVLAFTEVRDRAQVFLDGRPVGVIDRSEHGTSLTLPGVGHARLDVLVEDQGRVNYGPRIGEPKGLIGPALLGGLPLTGWQVLPVPLDALVADPAVFADAPVTTGPVPGPSLSLWESDLPAGHDLFVSTRGWGKGVVWVNGTSLGRYWSKGPQTTLYVPAPAVAGAHDRVVVLELLAAPDGTLPFVEGPELGHTEH</sequence>
<feature type="domain" description="Beta-galactosidase 1-like first all-beta" evidence="6">
    <location>
        <begin position="375"/>
        <end position="477"/>
    </location>
</feature>
<dbReference type="PRINTS" id="PR00742">
    <property type="entry name" value="GLHYDRLASE35"/>
</dbReference>
<comment type="similarity">
    <text evidence="1">Belongs to the glycosyl hydrolase 35 family.</text>
</comment>
<proteinExistence type="inferred from homology"/>
<dbReference type="Pfam" id="PF21317">
    <property type="entry name" value="BetaGal_ABD_1"/>
    <property type="match status" value="1"/>
</dbReference>
<dbReference type="Pfam" id="PF21467">
    <property type="entry name" value="BetaGal_gal-bd"/>
    <property type="match status" value="1"/>
</dbReference>
<dbReference type="PIRSF" id="PIRSF006336">
    <property type="entry name" value="B-gal"/>
    <property type="match status" value="1"/>
</dbReference>
<dbReference type="PROSITE" id="PS01182">
    <property type="entry name" value="GLYCOSYL_HYDROL_F35"/>
    <property type="match status" value="1"/>
</dbReference>
<dbReference type="InterPro" id="IPR019801">
    <property type="entry name" value="Glyco_hydro_35_CS"/>
</dbReference>
<feature type="domain" description="Beta-galactosidase galactose-binding" evidence="7">
    <location>
        <begin position="514"/>
        <end position="553"/>
    </location>
</feature>
<dbReference type="OrthoDB" id="9813184at2"/>
<accession>A0A512PC81</accession>
<dbReference type="Proteomes" id="UP000321798">
    <property type="component" value="Unassembled WGS sequence"/>
</dbReference>
<feature type="domain" description="Glycoside hydrolase 35 catalytic" evidence="5">
    <location>
        <begin position="11"/>
        <end position="323"/>
    </location>
</feature>
<dbReference type="InterPro" id="IPR008979">
    <property type="entry name" value="Galactose-bd-like_sf"/>
</dbReference>
<evidence type="ECO:0000313" key="8">
    <source>
        <dbReference type="EMBL" id="GEP68820.1"/>
    </source>
</evidence>
<dbReference type="InterPro" id="IPR048912">
    <property type="entry name" value="BetaGal1-like_ABD1"/>
</dbReference>
<dbReference type="AlphaFoldDB" id="A0A512PC81"/>
<dbReference type="InterPro" id="IPR017853">
    <property type="entry name" value="GH"/>
</dbReference>
<dbReference type="GO" id="GO:0005975">
    <property type="term" value="P:carbohydrate metabolic process"/>
    <property type="evidence" value="ECO:0007669"/>
    <property type="project" value="InterPro"/>
</dbReference>